<dbReference type="VEuPathDB" id="AmoebaDB:ACA1_165500"/>
<evidence type="ECO:0000313" key="9">
    <source>
        <dbReference type="Proteomes" id="UP000011083"/>
    </source>
</evidence>
<sequence length="425" mass="48985">MDVPLSSAADSAQNPTDVDQPAALGEWDCKANDVITFKLDSGGQAGEWGVFGPTLTHQVFENQLIRGYKRPRVSVLYTADSLLAFLRFDYDEKRFRTPLARGEEQQVITDVPGLLAKWLPPSGVASSFDDFAREVGRPFEPPGDKIHSYTVESSGGSGTSATDDGTTVEYEIRKGSFAMEDLRQYHERIQLFLIWFIDRSSYIDDTDLDWELYFIFEKRRTFGETRYSIVGYATVYPFFSFPDQRRLRISQFLILPPFQKQGHGEQLLRAIYREAWGRTGLYESVRDITVEDPSPEFKLLRDITDLRLCLESGFLKGVPGDKIDPEQLRAVQSRFKLAKSQIEHLHEVLRYVHLDRCDEQVVTRFRLSVKRRLHKKYQDWLAGFEAGEARKKELDDIYREEIEGVYSSLARRLRTHLPPLPHSPK</sequence>
<dbReference type="GO" id="GO:0031509">
    <property type="term" value="P:subtelomeric heterochromatin formation"/>
    <property type="evidence" value="ECO:0007669"/>
    <property type="project" value="InterPro"/>
</dbReference>
<feature type="region of interest" description="Disordered" evidence="6">
    <location>
        <begin position="146"/>
        <end position="165"/>
    </location>
</feature>
<evidence type="ECO:0000256" key="3">
    <source>
        <dbReference type="ARBA" id="ARBA00022679"/>
    </source>
</evidence>
<dbReference type="Proteomes" id="UP000011083">
    <property type="component" value="Unassembled WGS sequence"/>
</dbReference>
<dbReference type="EC" id="2.3.1.48" evidence="2"/>
<keyword evidence="3 8" id="KW-0808">Transferase</keyword>
<dbReference type="GO" id="GO:0005634">
    <property type="term" value="C:nucleus"/>
    <property type="evidence" value="ECO:0007669"/>
    <property type="project" value="InterPro"/>
</dbReference>
<dbReference type="GO" id="GO:0000781">
    <property type="term" value="C:chromosome, telomeric region"/>
    <property type="evidence" value="ECO:0007669"/>
    <property type="project" value="GOC"/>
</dbReference>
<dbReference type="InterPro" id="IPR016181">
    <property type="entry name" value="Acyl_CoA_acyltransferase"/>
</dbReference>
<dbReference type="STRING" id="1257118.L8HGP6"/>
<dbReference type="Pfam" id="PF00583">
    <property type="entry name" value="Acetyltransf_1"/>
    <property type="match status" value="1"/>
</dbReference>
<evidence type="ECO:0000259" key="7">
    <source>
        <dbReference type="PROSITE" id="PS51186"/>
    </source>
</evidence>
<gene>
    <name evidence="8" type="ORF">ACA1_165500</name>
</gene>
<dbReference type="InterPro" id="IPR019467">
    <property type="entry name" value="Hat1_N"/>
</dbReference>
<dbReference type="OrthoDB" id="10253098at2759"/>
<feature type="domain" description="N-acetyltransferase" evidence="7">
    <location>
        <begin position="180"/>
        <end position="338"/>
    </location>
</feature>
<dbReference type="InterPro" id="IPR037113">
    <property type="entry name" value="Hat1_N_sf"/>
</dbReference>
<name>L8HGP6_ACACF</name>
<dbReference type="Gene3D" id="3.90.360.10">
    <property type="entry name" value="Histone acetyl transferase 1 (HAT1), N-terminal domain"/>
    <property type="match status" value="1"/>
</dbReference>
<dbReference type="OMA" id="WTCDAND"/>
<evidence type="ECO:0000313" key="8">
    <source>
        <dbReference type="EMBL" id="ELR24340.1"/>
    </source>
</evidence>
<dbReference type="GO" id="GO:0004402">
    <property type="term" value="F:histone acetyltransferase activity"/>
    <property type="evidence" value="ECO:0007669"/>
    <property type="project" value="InterPro"/>
</dbReference>
<keyword evidence="9" id="KW-1185">Reference proteome</keyword>
<proteinExistence type="inferred from homology"/>
<dbReference type="RefSeq" id="XP_004354037.1">
    <property type="nucleotide sequence ID" value="XM_004353985.1"/>
</dbReference>
<keyword evidence="4" id="KW-0012">Acyltransferase</keyword>
<dbReference type="KEGG" id="acan:ACA1_165500"/>
<dbReference type="CDD" id="cd04301">
    <property type="entry name" value="NAT_SF"/>
    <property type="match status" value="1"/>
</dbReference>
<organism evidence="8 9">
    <name type="scientific">Acanthamoeba castellanii (strain ATCC 30010 / Neff)</name>
    <dbReference type="NCBI Taxonomy" id="1257118"/>
    <lineage>
        <taxon>Eukaryota</taxon>
        <taxon>Amoebozoa</taxon>
        <taxon>Discosea</taxon>
        <taxon>Longamoebia</taxon>
        <taxon>Centramoebida</taxon>
        <taxon>Acanthamoebidae</taxon>
        <taxon>Acanthamoeba</taxon>
    </lineage>
</organism>
<evidence type="ECO:0000256" key="1">
    <source>
        <dbReference type="ARBA" id="ARBA00010543"/>
    </source>
</evidence>
<dbReference type="GeneID" id="14925362"/>
<reference evidence="8 9" key="1">
    <citation type="journal article" date="2013" name="Genome Biol.">
        <title>Genome of Acanthamoeba castellanii highlights extensive lateral gene transfer and early evolution of tyrosine kinase signaling.</title>
        <authorList>
            <person name="Clarke M."/>
            <person name="Lohan A.J."/>
            <person name="Liu B."/>
            <person name="Lagkouvardos I."/>
            <person name="Roy S."/>
            <person name="Zafar N."/>
            <person name="Bertelli C."/>
            <person name="Schilde C."/>
            <person name="Kianianmomeni A."/>
            <person name="Burglin T.R."/>
            <person name="Frech C."/>
            <person name="Turcotte B."/>
            <person name="Kopec K.O."/>
            <person name="Synnott J.M."/>
            <person name="Choo C."/>
            <person name="Paponov I."/>
            <person name="Finkler A."/>
            <person name="Soon Heng Tan C."/>
            <person name="Hutchins A.P."/>
            <person name="Weinmeier T."/>
            <person name="Rattei T."/>
            <person name="Chu J.S."/>
            <person name="Gimenez G."/>
            <person name="Irimia M."/>
            <person name="Rigden D.J."/>
            <person name="Fitzpatrick D.A."/>
            <person name="Lorenzo-Morales J."/>
            <person name="Bateman A."/>
            <person name="Chiu C.H."/>
            <person name="Tang P."/>
            <person name="Hegemann P."/>
            <person name="Fromm H."/>
            <person name="Raoult D."/>
            <person name="Greub G."/>
            <person name="Miranda-Saavedra D."/>
            <person name="Chen N."/>
            <person name="Nash P."/>
            <person name="Ginger M.L."/>
            <person name="Horn M."/>
            <person name="Schaap P."/>
            <person name="Caler L."/>
            <person name="Loftus B."/>
        </authorList>
    </citation>
    <scope>NUCLEOTIDE SEQUENCE [LARGE SCALE GENOMIC DNA]</scope>
    <source>
        <strain evidence="8 9">Neff</strain>
    </source>
</reference>
<dbReference type="Pfam" id="PF10394">
    <property type="entry name" value="Hat1_N"/>
    <property type="match status" value="1"/>
</dbReference>
<dbReference type="PANTHER" id="PTHR12046">
    <property type="entry name" value="HISTONE ACETYLTRANSFERASE TYPE B CATALYTIC SUBUNIT"/>
    <property type="match status" value="1"/>
</dbReference>
<evidence type="ECO:0000256" key="4">
    <source>
        <dbReference type="ARBA" id="ARBA00023315"/>
    </source>
</evidence>
<protein>
    <recommendedName>
        <fullName evidence="2">histone acetyltransferase</fullName>
        <ecNumber evidence="2">2.3.1.48</ecNumber>
    </recommendedName>
</protein>
<dbReference type="InterPro" id="IPR017380">
    <property type="entry name" value="Hist_AcTrfase_B-typ_cat-su"/>
</dbReference>
<dbReference type="SUPFAM" id="SSF55729">
    <property type="entry name" value="Acyl-CoA N-acyltransferases (Nat)"/>
    <property type="match status" value="1"/>
</dbReference>
<dbReference type="AlphaFoldDB" id="L8HGP6"/>
<evidence type="ECO:0000256" key="6">
    <source>
        <dbReference type="SAM" id="MobiDB-lite"/>
    </source>
</evidence>
<feature type="compositionally biased region" description="Polar residues" evidence="6">
    <location>
        <begin position="8"/>
        <end position="17"/>
    </location>
</feature>
<evidence type="ECO:0000256" key="5">
    <source>
        <dbReference type="ARBA" id="ARBA00048017"/>
    </source>
</evidence>
<dbReference type="Gene3D" id="3.40.630.30">
    <property type="match status" value="1"/>
</dbReference>
<dbReference type="InterPro" id="IPR000182">
    <property type="entry name" value="GNAT_dom"/>
</dbReference>
<accession>L8HGP6</accession>
<comment type="similarity">
    <text evidence="1">Belongs to the HAT1 family.</text>
</comment>
<dbReference type="PROSITE" id="PS51186">
    <property type="entry name" value="GNAT"/>
    <property type="match status" value="1"/>
</dbReference>
<comment type="catalytic activity">
    <reaction evidence="5">
        <text>L-lysyl-[protein] + acetyl-CoA = N(6)-acetyl-L-lysyl-[protein] + CoA + H(+)</text>
        <dbReference type="Rhea" id="RHEA:45948"/>
        <dbReference type="Rhea" id="RHEA-COMP:9752"/>
        <dbReference type="Rhea" id="RHEA-COMP:10731"/>
        <dbReference type="ChEBI" id="CHEBI:15378"/>
        <dbReference type="ChEBI" id="CHEBI:29969"/>
        <dbReference type="ChEBI" id="CHEBI:57287"/>
        <dbReference type="ChEBI" id="CHEBI:57288"/>
        <dbReference type="ChEBI" id="CHEBI:61930"/>
        <dbReference type="EC" id="2.3.1.48"/>
    </reaction>
</comment>
<dbReference type="EMBL" id="KB007830">
    <property type="protein sequence ID" value="ELR24340.1"/>
    <property type="molecule type" value="Genomic_DNA"/>
</dbReference>
<evidence type="ECO:0000256" key="2">
    <source>
        <dbReference type="ARBA" id="ARBA00013184"/>
    </source>
</evidence>
<feature type="region of interest" description="Disordered" evidence="6">
    <location>
        <begin position="1"/>
        <end position="21"/>
    </location>
</feature>